<dbReference type="EMBL" id="HE575323">
    <property type="protein sequence ID" value="CCC94285.1"/>
    <property type="molecule type" value="Genomic_DNA"/>
</dbReference>
<dbReference type="InterPro" id="IPR007305">
    <property type="entry name" value="Vesicle_transpt_Got1/SFT2"/>
</dbReference>
<dbReference type="PANTHER" id="PTHR21493">
    <property type="entry name" value="CGI-141-RELATED/LIPASE CONTAINING PROTEIN"/>
    <property type="match status" value="1"/>
</dbReference>
<feature type="transmembrane region" description="Helical" evidence="7">
    <location>
        <begin position="12"/>
        <end position="33"/>
    </location>
</feature>
<reference evidence="8" key="1">
    <citation type="journal article" date="2012" name="Proc. Natl. Acad. Sci. U.S.A.">
        <title>Antigenic diversity is generated by distinct evolutionary mechanisms in African trypanosome species.</title>
        <authorList>
            <person name="Jackson A.P."/>
            <person name="Berry A."/>
            <person name="Aslett M."/>
            <person name="Allison H.C."/>
            <person name="Burton P."/>
            <person name="Vavrova-Anderson J."/>
            <person name="Brown R."/>
            <person name="Browne H."/>
            <person name="Corton N."/>
            <person name="Hauser H."/>
            <person name="Gamble J."/>
            <person name="Gilderthorp R."/>
            <person name="Marcello L."/>
            <person name="McQuillan J."/>
            <person name="Otto T.D."/>
            <person name="Quail M.A."/>
            <person name="Sanders M.J."/>
            <person name="van Tonder A."/>
            <person name="Ginger M.L."/>
            <person name="Field M.C."/>
            <person name="Barry J.D."/>
            <person name="Hertz-Fowler C."/>
            <person name="Berriman M."/>
        </authorList>
    </citation>
    <scope>NUCLEOTIDE SEQUENCE</scope>
    <source>
        <strain evidence="8">IL3000</strain>
    </source>
</reference>
<dbReference type="GO" id="GO:0042147">
    <property type="term" value="P:retrograde transport, endosome to Golgi"/>
    <property type="evidence" value="ECO:0007669"/>
    <property type="project" value="InterPro"/>
</dbReference>
<name>G0UY18_TRYCI</name>
<keyword evidence="3 7" id="KW-1133">Transmembrane helix</keyword>
<dbReference type="AlphaFoldDB" id="G0UY18"/>
<evidence type="ECO:0000256" key="6">
    <source>
        <dbReference type="ARBA" id="ARBA00025799"/>
    </source>
</evidence>
<evidence type="ECO:0000256" key="1">
    <source>
        <dbReference type="ARBA" id="ARBA00004653"/>
    </source>
</evidence>
<dbReference type="GO" id="GO:0000139">
    <property type="term" value="C:Golgi membrane"/>
    <property type="evidence" value="ECO:0007669"/>
    <property type="project" value="UniProtKB-SubCell"/>
</dbReference>
<keyword evidence="2 7" id="KW-0812">Transmembrane</keyword>
<feature type="transmembrane region" description="Helical" evidence="7">
    <location>
        <begin position="39"/>
        <end position="58"/>
    </location>
</feature>
<evidence type="ECO:0000256" key="5">
    <source>
        <dbReference type="ARBA" id="ARBA00023136"/>
    </source>
</evidence>
<dbReference type="VEuPathDB" id="TriTrypDB:TcIL3000_10_10640"/>
<sequence>MDSLYHWNDSTKLGVALTSLGAFFNFLGIIMFLDSVLLTMGNVLFVAGIALVMGPNRFKSFFLYRRRASGCFFFGMFLIVMKFSLLGLLVQGFGGLNLFGNFFPMIARVLESFPLIGPVMLSTPMQKIMSLLGLQARTGRNV</sequence>
<evidence type="ECO:0000313" key="8">
    <source>
        <dbReference type="EMBL" id="CCC94285.1"/>
    </source>
</evidence>
<feature type="transmembrane region" description="Helical" evidence="7">
    <location>
        <begin position="70"/>
        <end position="90"/>
    </location>
</feature>
<dbReference type="PANTHER" id="PTHR21493:SF9">
    <property type="entry name" value="GOLGI TRANSPORT PROTEIN 1-RELATED"/>
    <property type="match status" value="1"/>
</dbReference>
<dbReference type="GO" id="GO:0005829">
    <property type="term" value="C:cytosol"/>
    <property type="evidence" value="ECO:0007669"/>
    <property type="project" value="GOC"/>
</dbReference>
<evidence type="ECO:0000256" key="3">
    <source>
        <dbReference type="ARBA" id="ARBA00022989"/>
    </source>
</evidence>
<evidence type="ECO:0000256" key="7">
    <source>
        <dbReference type="SAM" id="Phobius"/>
    </source>
</evidence>
<evidence type="ECO:0000256" key="2">
    <source>
        <dbReference type="ARBA" id="ARBA00022692"/>
    </source>
</evidence>
<dbReference type="GO" id="GO:0006888">
    <property type="term" value="P:endoplasmic reticulum to Golgi vesicle-mediated transport"/>
    <property type="evidence" value="ECO:0007669"/>
    <property type="project" value="InterPro"/>
</dbReference>
<dbReference type="Pfam" id="PF04178">
    <property type="entry name" value="Got1"/>
    <property type="match status" value="1"/>
</dbReference>
<organism evidence="8">
    <name type="scientific">Trypanosoma congolense (strain IL3000)</name>
    <dbReference type="NCBI Taxonomy" id="1068625"/>
    <lineage>
        <taxon>Eukaryota</taxon>
        <taxon>Discoba</taxon>
        <taxon>Euglenozoa</taxon>
        <taxon>Kinetoplastea</taxon>
        <taxon>Metakinetoplastina</taxon>
        <taxon>Trypanosomatida</taxon>
        <taxon>Trypanosomatidae</taxon>
        <taxon>Trypanosoma</taxon>
        <taxon>Nannomonas</taxon>
    </lineage>
</organism>
<comment type="similarity">
    <text evidence="6">Belongs to the GOT1 family.</text>
</comment>
<dbReference type="InterPro" id="IPR045176">
    <property type="entry name" value="Got1"/>
</dbReference>
<accession>G0UY18</accession>
<comment type="subcellular location">
    <subcellularLocation>
        <location evidence="1">Golgi apparatus membrane</location>
        <topology evidence="1">Multi-pass membrane protein</topology>
    </subcellularLocation>
</comment>
<keyword evidence="5 7" id="KW-0472">Membrane</keyword>
<keyword evidence="4" id="KW-0333">Golgi apparatus</keyword>
<proteinExistence type="inferred from homology"/>
<gene>
    <name evidence="8" type="ORF">TCIL3000_10_10640</name>
</gene>
<evidence type="ECO:0000256" key="4">
    <source>
        <dbReference type="ARBA" id="ARBA00023034"/>
    </source>
</evidence>
<protein>
    <submittedName>
        <fullName evidence="8">Putative predicted to be involved in ER-Golgi transport</fullName>
    </submittedName>
</protein>